<accession>A0A0L9T8Y1</accession>
<proteinExistence type="predicted"/>
<dbReference type="AlphaFoldDB" id="A0A0L9T8Y1"/>
<feature type="region of interest" description="Disordered" evidence="1">
    <location>
        <begin position="130"/>
        <end position="169"/>
    </location>
</feature>
<evidence type="ECO:0000313" key="3">
    <source>
        <dbReference type="Proteomes" id="UP000053144"/>
    </source>
</evidence>
<reference evidence="3" key="1">
    <citation type="journal article" date="2015" name="Proc. Natl. Acad. Sci. U.S.A.">
        <title>Genome sequencing of adzuki bean (Vigna angularis) provides insight into high starch and low fat accumulation and domestication.</title>
        <authorList>
            <person name="Yang K."/>
            <person name="Tian Z."/>
            <person name="Chen C."/>
            <person name="Luo L."/>
            <person name="Zhao B."/>
            <person name="Wang Z."/>
            <person name="Yu L."/>
            <person name="Li Y."/>
            <person name="Sun Y."/>
            <person name="Li W."/>
            <person name="Chen Y."/>
            <person name="Li Y."/>
            <person name="Zhang Y."/>
            <person name="Ai D."/>
            <person name="Zhao J."/>
            <person name="Shang C."/>
            <person name="Ma Y."/>
            <person name="Wu B."/>
            <person name="Wang M."/>
            <person name="Gao L."/>
            <person name="Sun D."/>
            <person name="Zhang P."/>
            <person name="Guo F."/>
            <person name="Wang W."/>
            <person name="Li Y."/>
            <person name="Wang J."/>
            <person name="Varshney R.K."/>
            <person name="Wang J."/>
            <person name="Ling H.Q."/>
            <person name="Wan P."/>
        </authorList>
    </citation>
    <scope>NUCLEOTIDE SEQUENCE</scope>
    <source>
        <strain evidence="3">cv. Jingnong 6</strain>
    </source>
</reference>
<evidence type="ECO:0000313" key="2">
    <source>
        <dbReference type="EMBL" id="KOM27012.1"/>
    </source>
</evidence>
<evidence type="ECO:0000256" key="1">
    <source>
        <dbReference type="SAM" id="MobiDB-lite"/>
    </source>
</evidence>
<name>A0A0L9T8Y1_PHAAN</name>
<dbReference type="EMBL" id="KQ258357">
    <property type="protein sequence ID" value="KOM27012.1"/>
    <property type="molecule type" value="Genomic_DNA"/>
</dbReference>
<sequence>MKESTTMADADNKDVDVVVNGQKNNLGQEAQVSGLSDTVSGHWFTTNRSVVSVDTLSGMAKAIGQGSAQGARLYVHPCPRNPRLKDPKPCQLYDFGDLVLKNETTYSSKPRAAPNLHLAERTNEPFLSTVASSCQRRQTTKPPPTTKPSSHHDSTLMEPPTNHDSARHW</sequence>
<organism evidence="2 3">
    <name type="scientific">Phaseolus angularis</name>
    <name type="common">Azuki bean</name>
    <name type="synonym">Vigna angularis</name>
    <dbReference type="NCBI Taxonomy" id="3914"/>
    <lineage>
        <taxon>Eukaryota</taxon>
        <taxon>Viridiplantae</taxon>
        <taxon>Streptophyta</taxon>
        <taxon>Embryophyta</taxon>
        <taxon>Tracheophyta</taxon>
        <taxon>Spermatophyta</taxon>
        <taxon>Magnoliopsida</taxon>
        <taxon>eudicotyledons</taxon>
        <taxon>Gunneridae</taxon>
        <taxon>Pentapetalae</taxon>
        <taxon>rosids</taxon>
        <taxon>fabids</taxon>
        <taxon>Fabales</taxon>
        <taxon>Fabaceae</taxon>
        <taxon>Papilionoideae</taxon>
        <taxon>50 kb inversion clade</taxon>
        <taxon>NPAAA clade</taxon>
        <taxon>indigoferoid/millettioid clade</taxon>
        <taxon>Phaseoleae</taxon>
        <taxon>Vigna</taxon>
    </lineage>
</organism>
<gene>
    <name evidence="2" type="ORF">LR48_Vigan352s000600</name>
</gene>
<dbReference type="Gramene" id="KOM27012">
    <property type="protein sequence ID" value="KOM27012"/>
    <property type="gene ID" value="LR48_Vigan352s000600"/>
</dbReference>
<dbReference type="STRING" id="3914.A0A0L9T8Y1"/>
<dbReference type="Proteomes" id="UP000053144">
    <property type="component" value="Unassembled WGS sequence"/>
</dbReference>
<protein>
    <submittedName>
        <fullName evidence="2">Uncharacterized protein</fullName>
    </submittedName>
</protein>